<dbReference type="AlphaFoldDB" id="A0AAE1UMV9"/>
<dbReference type="Proteomes" id="UP001291623">
    <property type="component" value="Unassembled WGS sequence"/>
</dbReference>
<feature type="region of interest" description="Disordered" evidence="1">
    <location>
        <begin position="38"/>
        <end position="60"/>
    </location>
</feature>
<comment type="caution">
    <text evidence="2">The sequence shown here is derived from an EMBL/GenBank/DDBJ whole genome shotgun (WGS) entry which is preliminary data.</text>
</comment>
<dbReference type="PANTHER" id="PTHR34410:SF2">
    <property type="entry name" value="RRNA INTRON-ENCODED HOMING ENDONUCLEASE"/>
    <property type="match status" value="1"/>
</dbReference>
<name>A0AAE1UMV9_9SOLA</name>
<keyword evidence="3" id="KW-1185">Reference proteome</keyword>
<evidence type="ECO:0000313" key="3">
    <source>
        <dbReference type="Proteomes" id="UP001291623"/>
    </source>
</evidence>
<feature type="compositionally biased region" description="Polar residues" evidence="1">
    <location>
        <begin position="49"/>
        <end position="60"/>
    </location>
</feature>
<gene>
    <name evidence="2" type="ORF">RND71_043961</name>
</gene>
<accession>A0AAE1UMV9</accession>
<organism evidence="2 3">
    <name type="scientific">Anisodus tanguticus</name>
    <dbReference type="NCBI Taxonomy" id="243964"/>
    <lineage>
        <taxon>Eukaryota</taxon>
        <taxon>Viridiplantae</taxon>
        <taxon>Streptophyta</taxon>
        <taxon>Embryophyta</taxon>
        <taxon>Tracheophyta</taxon>
        <taxon>Spermatophyta</taxon>
        <taxon>Magnoliopsida</taxon>
        <taxon>eudicotyledons</taxon>
        <taxon>Gunneridae</taxon>
        <taxon>Pentapetalae</taxon>
        <taxon>asterids</taxon>
        <taxon>lamiids</taxon>
        <taxon>Solanales</taxon>
        <taxon>Solanaceae</taxon>
        <taxon>Solanoideae</taxon>
        <taxon>Hyoscyameae</taxon>
        <taxon>Anisodus</taxon>
    </lineage>
</organism>
<reference evidence="2" key="1">
    <citation type="submission" date="2023-12" db="EMBL/GenBank/DDBJ databases">
        <title>Genome assembly of Anisodus tanguticus.</title>
        <authorList>
            <person name="Wang Y.-J."/>
        </authorList>
    </citation>
    <scope>NUCLEOTIDE SEQUENCE</scope>
    <source>
        <strain evidence="2">KB-2021</strain>
        <tissue evidence="2">Leaf</tissue>
    </source>
</reference>
<protein>
    <submittedName>
        <fullName evidence="2">Uncharacterized protein</fullName>
    </submittedName>
</protein>
<evidence type="ECO:0000313" key="2">
    <source>
        <dbReference type="EMBL" id="KAK4336622.1"/>
    </source>
</evidence>
<dbReference type="EMBL" id="JAVYJV010000111">
    <property type="protein sequence ID" value="KAK4336622.1"/>
    <property type="molecule type" value="Genomic_DNA"/>
</dbReference>
<sequence length="319" mass="35384">MKKLSMDLKFNGNIVLAKTWTPEDPRTKATNNLTIKKSMSSCDEDESSKNYSQCSTSNDTNNSQKIINDCFQIFRTKPALNSIAFSSMRNANAWSNVNAYPAVDSSWSSYPVAPIESAWPSSSPVSNQIKTYNAWPANNNVEQQQQEIVEQQQTIMTPGSEDALAVLKGVDDLKLGSLIQSITKGSTQDMISMLIINKTNFNNLLEKIFAKNLIKQIRISKLNYLVDPASSDTLPSKIKPCMSQYSLDKDVFIDQERKLEVRRRLDTALVLTINDANQQSEECDDSVEVLSVSSNGTVVSTDLGGSSKQTSDNLVDRRG</sequence>
<evidence type="ECO:0000256" key="1">
    <source>
        <dbReference type="SAM" id="MobiDB-lite"/>
    </source>
</evidence>
<dbReference type="PANTHER" id="PTHR34410">
    <property type="entry name" value="INTRON-ENCODED HOMING ENDONUCLEASE, PUTATIVE-RELATED"/>
    <property type="match status" value="1"/>
</dbReference>
<proteinExistence type="predicted"/>